<gene>
    <name evidence="4" type="primary">LOC115476931</name>
</gene>
<dbReference type="Pfam" id="PF00095">
    <property type="entry name" value="WAP"/>
    <property type="match status" value="2"/>
</dbReference>
<dbReference type="RefSeq" id="XP_030069378.1">
    <property type="nucleotide sequence ID" value="XM_030213518.1"/>
</dbReference>
<dbReference type="KEGG" id="muo:115476931"/>
<keyword evidence="3" id="KW-1185">Reference proteome</keyword>
<dbReference type="AlphaFoldDB" id="A0A6P7YWP4"/>
<dbReference type="GO" id="GO:0030414">
    <property type="term" value="F:peptidase inhibitor activity"/>
    <property type="evidence" value="ECO:0007669"/>
    <property type="project" value="InterPro"/>
</dbReference>
<feature type="chain" id="PRO_5028051597" evidence="1">
    <location>
        <begin position="24"/>
        <end position="119"/>
    </location>
</feature>
<dbReference type="GeneID" id="115476931"/>
<reference evidence="4" key="1">
    <citation type="submission" date="2025-08" db="UniProtKB">
        <authorList>
            <consortium name="RefSeq"/>
        </authorList>
    </citation>
    <scope>IDENTIFICATION</scope>
</reference>
<proteinExistence type="predicted"/>
<dbReference type="GO" id="GO:0005576">
    <property type="term" value="C:extracellular region"/>
    <property type="evidence" value="ECO:0007669"/>
    <property type="project" value="InterPro"/>
</dbReference>
<dbReference type="InterPro" id="IPR008197">
    <property type="entry name" value="WAP_dom"/>
</dbReference>
<evidence type="ECO:0000256" key="1">
    <source>
        <dbReference type="SAM" id="SignalP"/>
    </source>
</evidence>
<feature type="signal peptide" evidence="1">
    <location>
        <begin position="1"/>
        <end position="23"/>
    </location>
</feature>
<dbReference type="SMART" id="SM00217">
    <property type="entry name" value="WAP"/>
    <property type="match status" value="2"/>
</dbReference>
<accession>A0A6P7YWP4</accession>
<name>A0A6P7YWP4_9AMPH</name>
<evidence type="ECO:0000313" key="4">
    <source>
        <dbReference type="RefSeq" id="XP_030069378.1"/>
    </source>
</evidence>
<sequence length="119" mass="12737">MKTMGSIVFLSVLLAFCTQLGSASFPSTDHPGGCPYDSGFCKQTLPAMCSGDVNCAPNAKCCYSMCKMQCVAAIFDKPGECPNIAEKCALPKTECSNDFDCKDAYKCCPICGRLCWPSN</sequence>
<protein>
    <submittedName>
        <fullName evidence="4">WAP four-disulfide core domain protein 5-like isoform X1</fullName>
    </submittedName>
</protein>
<dbReference type="SUPFAM" id="SSF57256">
    <property type="entry name" value="Elafin-like"/>
    <property type="match status" value="2"/>
</dbReference>
<evidence type="ECO:0000313" key="3">
    <source>
        <dbReference type="Proteomes" id="UP000515156"/>
    </source>
</evidence>
<keyword evidence="1" id="KW-0732">Signal</keyword>
<dbReference type="OrthoDB" id="4473401at2759"/>
<dbReference type="Gene3D" id="4.10.75.10">
    <property type="entry name" value="Elafin-like"/>
    <property type="match status" value="2"/>
</dbReference>
<evidence type="ECO:0000259" key="2">
    <source>
        <dbReference type="SMART" id="SM00217"/>
    </source>
</evidence>
<feature type="domain" description="WAP" evidence="2">
    <location>
        <begin position="77"/>
        <end position="119"/>
    </location>
</feature>
<organism evidence="3 4">
    <name type="scientific">Microcaecilia unicolor</name>
    <dbReference type="NCBI Taxonomy" id="1415580"/>
    <lineage>
        <taxon>Eukaryota</taxon>
        <taxon>Metazoa</taxon>
        <taxon>Chordata</taxon>
        <taxon>Craniata</taxon>
        <taxon>Vertebrata</taxon>
        <taxon>Euteleostomi</taxon>
        <taxon>Amphibia</taxon>
        <taxon>Gymnophiona</taxon>
        <taxon>Siphonopidae</taxon>
        <taxon>Microcaecilia</taxon>
    </lineage>
</organism>
<dbReference type="InParanoid" id="A0A6P7YWP4"/>
<dbReference type="InterPro" id="IPR036645">
    <property type="entry name" value="Elafin-like_sf"/>
</dbReference>
<feature type="domain" description="WAP" evidence="2">
    <location>
        <begin position="30"/>
        <end position="74"/>
    </location>
</feature>
<dbReference type="Proteomes" id="UP000515156">
    <property type="component" value="Chromosome 8"/>
</dbReference>